<dbReference type="SUPFAM" id="SSF55008">
    <property type="entry name" value="HMA, heavy metal-associated domain"/>
    <property type="match status" value="1"/>
</dbReference>
<dbReference type="AlphaFoldDB" id="X1P961"/>
<name>X1P961_9ZZZZ</name>
<keyword evidence="1" id="KW-0479">Metal-binding</keyword>
<dbReference type="InterPro" id="IPR017969">
    <property type="entry name" value="Heavy-metal-associated_CS"/>
</dbReference>
<dbReference type="EMBL" id="BARV01028611">
    <property type="protein sequence ID" value="GAI35550.1"/>
    <property type="molecule type" value="Genomic_DNA"/>
</dbReference>
<evidence type="ECO:0000256" key="1">
    <source>
        <dbReference type="ARBA" id="ARBA00022723"/>
    </source>
</evidence>
<organism evidence="3">
    <name type="scientific">marine sediment metagenome</name>
    <dbReference type="NCBI Taxonomy" id="412755"/>
    <lineage>
        <taxon>unclassified sequences</taxon>
        <taxon>metagenomes</taxon>
        <taxon>ecological metagenomes</taxon>
    </lineage>
</organism>
<dbReference type="InterPro" id="IPR006121">
    <property type="entry name" value="HMA_dom"/>
</dbReference>
<dbReference type="GO" id="GO:0046872">
    <property type="term" value="F:metal ion binding"/>
    <property type="evidence" value="ECO:0007669"/>
    <property type="project" value="UniProtKB-KW"/>
</dbReference>
<dbReference type="PROSITE" id="PS01047">
    <property type="entry name" value="HMA_1"/>
    <property type="match status" value="1"/>
</dbReference>
<dbReference type="PROSITE" id="PS50846">
    <property type="entry name" value="HMA_2"/>
    <property type="match status" value="1"/>
</dbReference>
<feature type="domain" description="HMA" evidence="2">
    <location>
        <begin position="6"/>
        <end position="65"/>
    </location>
</feature>
<evidence type="ECO:0000259" key="2">
    <source>
        <dbReference type="PROSITE" id="PS50846"/>
    </source>
</evidence>
<dbReference type="Pfam" id="PF00403">
    <property type="entry name" value="HMA"/>
    <property type="match status" value="1"/>
</dbReference>
<proteinExistence type="predicted"/>
<gene>
    <name evidence="3" type="ORF">S06H3_45758</name>
</gene>
<feature type="non-terminal residue" evidence="3">
    <location>
        <position position="65"/>
    </location>
</feature>
<dbReference type="CDD" id="cd00371">
    <property type="entry name" value="HMA"/>
    <property type="match status" value="1"/>
</dbReference>
<dbReference type="FunFam" id="3.30.70.100:FF:000001">
    <property type="entry name" value="ATPase copper transporting beta"/>
    <property type="match status" value="1"/>
</dbReference>
<comment type="caution">
    <text evidence="3">The sequence shown here is derived from an EMBL/GenBank/DDBJ whole genome shotgun (WGS) entry which is preliminary data.</text>
</comment>
<sequence>MPPKSQKAEIPIIGMTCANCALTIERSLKRKVPGLISANVNVATETATVEFDPRMADLKLIADVV</sequence>
<dbReference type="Gene3D" id="3.30.70.100">
    <property type="match status" value="1"/>
</dbReference>
<dbReference type="InterPro" id="IPR036163">
    <property type="entry name" value="HMA_dom_sf"/>
</dbReference>
<reference evidence="3" key="1">
    <citation type="journal article" date="2014" name="Front. Microbiol.">
        <title>High frequency of phylogenetically diverse reductive dehalogenase-homologous genes in deep subseafloor sedimentary metagenomes.</title>
        <authorList>
            <person name="Kawai M."/>
            <person name="Futagami T."/>
            <person name="Toyoda A."/>
            <person name="Takaki Y."/>
            <person name="Nishi S."/>
            <person name="Hori S."/>
            <person name="Arai W."/>
            <person name="Tsubouchi T."/>
            <person name="Morono Y."/>
            <person name="Uchiyama I."/>
            <person name="Ito T."/>
            <person name="Fujiyama A."/>
            <person name="Inagaki F."/>
            <person name="Takami H."/>
        </authorList>
    </citation>
    <scope>NUCLEOTIDE SEQUENCE</scope>
    <source>
        <strain evidence="3">Expedition CK06-06</strain>
    </source>
</reference>
<accession>X1P961</accession>
<evidence type="ECO:0000313" key="3">
    <source>
        <dbReference type="EMBL" id="GAI35550.1"/>
    </source>
</evidence>
<protein>
    <recommendedName>
        <fullName evidence="2">HMA domain-containing protein</fullName>
    </recommendedName>
</protein>